<reference evidence="5" key="1">
    <citation type="journal article" date="2010" name="Nat. Biotechnol.">
        <title>Draft genome sequence of the oilseed species Ricinus communis.</title>
        <authorList>
            <person name="Chan A.P."/>
            <person name="Crabtree J."/>
            <person name="Zhao Q."/>
            <person name="Lorenzi H."/>
            <person name="Orvis J."/>
            <person name="Puiu D."/>
            <person name="Melake-Berhan A."/>
            <person name="Jones K.M."/>
            <person name="Redman J."/>
            <person name="Chen G."/>
            <person name="Cahoon E.B."/>
            <person name="Gedil M."/>
            <person name="Stanke M."/>
            <person name="Haas B.J."/>
            <person name="Wortman J.R."/>
            <person name="Fraser-Liggett C.M."/>
            <person name="Ravel J."/>
            <person name="Rabinowicz P.D."/>
        </authorList>
    </citation>
    <scope>NUCLEOTIDE SEQUENCE [LARGE SCALE GENOMIC DNA]</scope>
    <source>
        <strain evidence="5">cv. Hale</strain>
    </source>
</reference>
<dbReference type="STRING" id="3988.B9T5K2"/>
<dbReference type="OMA" id="YEWKGMK"/>
<keyword evidence="2" id="KW-0802">TPR repeat</keyword>
<sequence length="214" mass="23653">MEATEVALQVAILLLTLAMFIAIQYFPKQALTKLRAKNRTSLQANRHLIQATHFLSKAKSIPHNNKSQSQTLARNALLEAESAISLSPRDPAPLILKALVLDLLGHKGSALKSLDLALSSPRVKSLEGRERGDALVKRAELKTSVNRRRRVDSAIEDLREAVKLSGESERVYCLLGQCYEWKGKKDEARWAYGQVLKAHPGSVLALEGLDRLGL</sequence>
<keyword evidence="3" id="KW-1133">Transmembrane helix</keyword>
<dbReference type="eggNOG" id="ENOG502RXHU">
    <property type="taxonomic scope" value="Eukaryota"/>
</dbReference>
<dbReference type="KEGG" id="rcu:8273705"/>
<dbReference type="Proteomes" id="UP000008311">
    <property type="component" value="Unassembled WGS sequence"/>
</dbReference>
<dbReference type="SUPFAM" id="SSF48452">
    <property type="entry name" value="TPR-like"/>
    <property type="match status" value="1"/>
</dbReference>
<feature type="transmembrane region" description="Helical" evidence="3">
    <location>
        <begin position="6"/>
        <end position="26"/>
    </location>
</feature>
<keyword evidence="5" id="KW-1185">Reference proteome</keyword>
<dbReference type="InterPro" id="IPR019734">
    <property type="entry name" value="TPR_rpt"/>
</dbReference>
<dbReference type="InterPro" id="IPR038906">
    <property type="entry name" value="TTC36"/>
</dbReference>
<keyword evidence="3" id="KW-0472">Membrane</keyword>
<dbReference type="PANTHER" id="PTHR21405">
    <property type="entry name" value="CDNA SEQUENCE BC021608"/>
    <property type="match status" value="1"/>
</dbReference>
<feature type="repeat" description="TPR" evidence="2">
    <location>
        <begin position="169"/>
        <end position="202"/>
    </location>
</feature>
<accession>B9T5K2</accession>
<proteinExistence type="inferred from homology"/>
<evidence type="ECO:0000313" key="4">
    <source>
        <dbReference type="EMBL" id="EEF28865.1"/>
    </source>
</evidence>
<dbReference type="OrthoDB" id="1870799at2759"/>
<name>B9T5K2_RICCO</name>
<gene>
    <name evidence="4" type="ORF">RCOM_0020960</name>
</gene>
<keyword evidence="3" id="KW-0812">Transmembrane</keyword>
<evidence type="ECO:0000313" key="5">
    <source>
        <dbReference type="Proteomes" id="UP000008311"/>
    </source>
</evidence>
<comment type="similarity">
    <text evidence="1">Belongs to the TTC36 family.</text>
</comment>
<evidence type="ECO:0000256" key="1">
    <source>
        <dbReference type="ARBA" id="ARBA00006995"/>
    </source>
</evidence>
<protein>
    <submittedName>
        <fullName evidence="4">Uncharacterized protein</fullName>
    </submittedName>
</protein>
<evidence type="ECO:0000256" key="3">
    <source>
        <dbReference type="SAM" id="Phobius"/>
    </source>
</evidence>
<dbReference type="Gene3D" id="1.25.40.10">
    <property type="entry name" value="Tetratricopeptide repeat domain"/>
    <property type="match status" value="1"/>
</dbReference>
<dbReference type="FunCoup" id="B9T5K2">
    <property type="interactions" value="621"/>
</dbReference>
<dbReference type="Pfam" id="PF13181">
    <property type="entry name" value="TPR_8"/>
    <property type="match status" value="1"/>
</dbReference>
<dbReference type="EMBL" id="EQ974533">
    <property type="protein sequence ID" value="EEF28865.1"/>
    <property type="molecule type" value="Genomic_DNA"/>
</dbReference>
<dbReference type="PROSITE" id="PS50005">
    <property type="entry name" value="TPR"/>
    <property type="match status" value="1"/>
</dbReference>
<dbReference type="AlphaFoldDB" id="B9T5K2"/>
<dbReference type="InterPro" id="IPR011990">
    <property type="entry name" value="TPR-like_helical_dom_sf"/>
</dbReference>
<dbReference type="InParanoid" id="B9T5K2"/>
<evidence type="ECO:0000256" key="2">
    <source>
        <dbReference type="PROSITE-ProRule" id="PRU00339"/>
    </source>
</evidence>
<dbReference type="PANTHER" id="PTHR21405:SF0">
    <property type="entry name" value="TETRATRICOPEPTIDE REPEAT PROTEIN 36"/>
    <property type="match status" value="1"/>
</dbReference>
<organism evidence="4 5">
    <name type="scientific">Ricinus communis</name>
    <name type="common">Castor bean</name>
    <dbReference type="NCBI Taxonomy" id="3988"/>
    <lineage>
        <taxon>Eukaryota</taxon>
        <taxon>Viridiplantae</taxon>
        <taxon>Streptophyta</taxon>
        <taxon>Embryophyta</taxon>
        <taxon>Tracheophyta</taxon>
        <taxon>Spermatophyta</taxon>
        <taxon>Magnoliopsida</taxon>
        <taxon>eudicotyledons</taxon>
        <taxon>Gunneridae</taxon>
        <taxon>Pentapetalae</taxon>
        <taxon>rosids</taxon>
        <taxon>fabids</taxon>
        <taxon>Malpighiales</taxon>
        <taxon>Euphorbiaceae</taxon>
        <taxon>Acalyphoideae</taxon>
        <taxon>Acalypheae</taxon>
        <taxon>Ricinus</taxon>
    </lineage>
</organism>